<feature type="compositionally biased region" description="Basic and acidic residues" evidence="8">
    <location>
        <begin position="24"/>
        <end position="35"/>
    </location>
</feature>
<dbReference type="GO" id="GO:0043021">
    <property type="term" value="F:ribonucleoprotein complex binding"/>
    <property type="evidence" value="ECO:0007669"/>
    <property type="project" value="UniProtKB-UniRule"/>
</dbReference>
<dbReference type="SMART" id="SM00320">
    <property type="entry name" value="WD40"/>
    <property type="match status" value="7"/>
</dbReference>
<reference evidence="10" key="1">
    <citation type="submission" date="2022-12" db="EMBL/GenBank/DDBJ databases">
        <authorList>
            <person name="Webb A."/>
        </authorList>
    </citation>
    <scope>NUCLEOTIDE SEQUENCE</scope>
    <source>
        <strain evidence="10">Pd1</strain>
    </source>
</reference>
<feature type="region of interest" description="Disordered" evidence="8">
    <location>
        <begin position="1"/>
        <end position="134"/>
    </location>
</feature>
<dbReference type="GO" id="GO:0000466">
    <property type="term" value="P:maturation of 5.8S rRNA from tricistronic rRNA transcript (SSU-rRNA, 5.8S rRNA, LSU-rRNA)"/>
    <property type="evidence" value="ECO:0007669"/>
    <property type="project" value="UniProtKB-UniRule"/>
</dbReference>
<dbReference type="GO" id="GO:0070545">
    <property type="term" value="C:PeBoW complex"/>
    <property type="evidence" value="ECO:0007669"/>
    <property type="project" value="TreeGrafter"/>
</dbReference>
<dbReference type="Pfam" id="PF00400">
    <property type="entry name" value="WD40"/>
    <property type="match status" value="4"/>
</dbReference>
<evidence type="ECO:0000256" key="2">
    <source>
        <dbReference type="ARBA" id="ARBA00022552"/>
    </source>
</evidence>
<dbReference type="InterPro" id="IPR019775">
    <property type="entry name" value="WD40_repeat_CS"/>
</dbReference>
<comment type="subcellular location">
    <subcellularLocation>
        <location evidence="6">Nucleus</location>
        <location evidence="6">Nucleolus</location>
    </subcellularLocation>
    <subcellularLocation>
        <location evidence="6">Nucleus</location>
        <location evidence="6">Nucleoplasm</location>
    </subcellularLocation>
</comment>
<feature type="repeat" description="WD" evidence="7">
    <location>
        <begin position="725"/>
        <end position="756"/>
    </location>
</feature>
<evidence type="ECO:0000256" key="5">
    <source>
        <dbReference type="ARBA" id="ARBA00023242"/>
    </source>
</evidence>
<comment type="function">
    <text evidence="6">Required for maturation of ribosomal RNAs and formation of the large ribosomal subunit.</text>
</comment>
<dbReference type="PROSITE" id="PS50294">
    <property type="entry name" value="WD_REPEATS_REGION"/>
    <property type="match status" value="1"/>
</dbReference>
<dbReference type="InterPro" id="IPR036322">
    <property type="entry name" value="WD40_repeat_dom_sf"/>
</dbReference>
<name>A0AAV0V271_9STRA</name>
<dbReference type="EMBL" id="CANTFM010001848">
    <property type="protein sequence ID" value="CAI5743317.1"/>
    <property type="molecule type" value="Genomic_DNA"/>
</dbReference>
<evidence type="ECO:0000256" key="3">
    <source>
        <dbReference type="ARBA" id="ARBA00022574"/>
    </source>
</evidence>
<evidence type="ECO:0000313" key="11">
    <source>
        <dbReference type="Proteomes" id="UP001162029"/>
    </source>
</evidence>
<keyword evidence="1 6" id="KW-0690">Ribosome biogenesis</keyword>
<dbReference type="GO" id="GO:0005654">
    <property type="term" value="C:nucleoplasm"/>
    <property type="evidence" value="ECO:0007669"/>
    <property type="project" value="UniProtKB-SubCell"/>
</dbReference>
<evidence type="ECO:0000256" key="1">
    <source>
        <dbReference type="ARBA" id="ARBA00022517"/>
    </source>
</evidence>
<dbReference type="AlphaFoldDB" id="A0AAV0V271"/>
<keyword evidence="11" id="KW-1185">Reference proteome</keyword>
<feature type="compositionally biased region" description="Basic and acidic residues" evidence="8">
    <location>
        <begin position="59"/>
        <end position="76"/>
    </location>
</feature>
<dbReference type="SUPFAM" id="SSF50978">
    <property type="entry name" value="WD40 repeat-like"/>
    <property type="match status" value="1"/>
</dbReference>
<dbReference type="InterPro" id="IPR001680">
    <property type="entry name" value="WD40_rpt"/>
</dbReference>
<gene>
    <name evidence="10" type="ORF">PDE001_LOCUS8657</name>
</gene>
<evidence type="ECO:0000313" key="10">
    <source>
        <dbReference type="EMBL" id="CAI5743317.1"/>
    </source>
</evidence>
<comment type="caution">
    <text evidence="10">The sequence shown here is derived from an EMBL/GenBank/DDBJ whole genome shotgun (WGS) entry which is preliminary data.</text>
</comment>
<dbReference type="PROSITE" id="PS00678">
    <property type="entry name" value="WD_REPEATS_1"/>
    <property type="match status" value="1"/>
</dbReference>
<evidence type="ECO:0000259" key="9">
    <source>
        <dbReference type="SMART" id="SM01035"/>
    </source>
</evidence>
<keyword evidence="2 6" id="KW-0698">rRNA processing</keyword>
<protein>
    <recommendedName>
        <fullName evidence="6">Ribosome biogenesis protein BOP1 homolog</fullName>
    </recommendedName>
</protein>
<dbReference type="InterPro" id="IPR028598">
    <property type="entry name" value="BOP1/Erb1"/>
</dbReference>
<dbReference type="InterPro" id="IPR012953">
    <property type="entry name" value="BOP1_N_dom"/>
</dbReference>
<feature type="domain" description="BOP1 N-terminal" evidence="9">
    <location>
        <begin position="166"/>
        <end position="422"/>
    </location>
</feature>
<dbReference type="HAMAP" id="MF_03027">
    <property type="entry name" value="BOP1"/>
    <property type="match status" value="1"/>
</dbReference>
<dbReference type="CDD" id="cd00200">
    <property type="entry name" value="WD40"/>
    <property type="match status" value="1"/>
</dbReference>
<evidence type="ECO:0000256" key="7">
    <source>
        <dbReference type="PROSITE-ProRule" id="PRU00221"/>
    </source>
</evidence>
<feature type="compositionally biased region" description="Basic and acidic residues" evidence="8">
    <location>
        <begin position="111"/>
        <end position="134"/>
    </location>
</feature>
<dbReference type="Gene3D" id="2.130.10.10">
    <property type="entry name" value="YVTN repeat-like/Quinoprotein amine dehydrogenase"/>
    <property type="match status" value="1"/>
</dbReference>
<dbReference type="InterPro" id="IPR015943">
    <property type="entry name" value="WD40/YVTN_repeat-like_dom_sf"/>
</dbReference>
<evidence type="ECO:0000256" key="4">
    <source>
        <dbReference type="ARBA" id="ARBA00022737"/>
    </source>
</evidence>
<sequence length="815" mass="92116">MARGKKTVAPLKAFTPSANGRNKKTADAALKKENKQQAQTPVKSSKKKTVNVVKQSVIAEKEEAKEKEEEEKKSETEESDDASDEEDDEFEDQGSSSDDDSGDEEDAELTELEKKTRRFTVDREKEIQKMREDGSLSVASQLHVDDLSSDDEENVNTIGNVPLRWYEGYDHIGYSVEGKKIIKSNNGDGIDSAIAAKDDPNYDRTVYDAYNDRKIVVSDRDMEIIRRMQAGAFAHPEFEAYPDYVDIYSSNEIIHSMGNDVEPKSRFLPSKWERMKVIKIMKGIKEGRIKLDKDPEKKSEVYQMWFDDDQAQIRKGPANVQAPKMPLPGHIESYNPPNEYLFTKEERRAWEEAEPEDRETNFMPKKFKSLREVCGYNGFVRERFERCLDLYLAPRVNKRKLNIDPESLVPELPKPQDLRPFPNTLALVFNGHTGRIRSLAVDQYGQYVASGSDDFTVRVWELETSRCLQVYNVGAVVHKLSWNPNKDHQLLAVAAAKKVFIIATGTGSADQTELTNALVGDADDCIQTTDKKDGKTDSTDGGVQIVDEDEATVEADALKNKVPVTWRFYSGTKDKLKAATERPWLERRVGTGIRVVLHHTSNVKDVAWHHKGDYLSTVSPGAGSGAVLIHQLSKRKTQNPFQKSVGQVQCVLFHPSKPFFFHATQRHVRVYNLVKQSIVKKLSSSVKWISSMTVHPNGDHLLVGSYDRRLCWFDLDLSSRPFKTLQYHEKAVRDVSFHAKYPLMASASDDGTIHIFHAMVYSDLMKNPLIVPLKILRGHEVSGGLGVMTLTFHPVLPWIVTGGADGTIRLFQNIH</sequence>
<accession>A0AAV0V271</accession>
<dbReference type="PANTHER" id="PTHR17605:SF0">
    <property type="entry name" value="RIBOSOME BIOGENESIS PROTEIN BOP1"/>
    <property type="match status" value="1"/>
</dbReference>
<feature type="repeat" description="WD" evidence="7">
    <location>
        <begin position="429"/>
        <end position="470"/>
    </location>
</feature>
<keyword evidence="3 7" id="KW-0853">WD repeat</keyword>
<comment type="similarity">
    <text evidence="6">Belongs to the WD repeat BOP1/ERB1 family.</text>
</comment>
<dbReference type="FunFam" id="2.130.10.10:FF:000576">
    <property type="entry name" value="Ribosome biogenesis protein ERB1"/>
    <property type="match status" value="1"/>
</dbReference>
<dbReference type="Proteomes" id="UP001162029">
    <property type="component" value="Unassembled WGS sequence"/>
</dbReference>
<dbReference type="Pfam" id="PF08145">
    <property type="entry name" value="BOP1NT"/>
    <property type="match status" value="1"/>
</dbReference>
<keyword evidence="5 6" id="KW-0539">Nucleus</keyword>
<organism evidence="10 11">
    <name type="scientific">Peronospora destructor</name>
    <dbReference type="NCBI Taxonomy" id="86335"/>
    <lineage>
        <taxon>Eukaryota</taxon>
        <taxon>Sar</taxon>
        <taxon>Stramenopiles</taxon>
        <taxon>Oomycota</taxon>
        <taxon>Peronosporomycetes</taxon>
        <taxon>Peronosporales</taxon>
        <taxon>Peronosporaceae</taxon>
        <taxon>Peronospora</taxon>
    </lineage>
</organism>
<evidence type="ECO:0000256" key="6">
    <source>
        <dbReference type="HAMAP-Rule" id="MF_03027"/>
    </source>
</evidence>
<dbReference type="SMART" id="SM01035">
    <property type="entry name" value="BOP1NT"/>
    <property type="match status" value="1"/>
</dbReference>
<proteinExistence type="inferred from homology"/>
<feature type="compositionally biased region" description="Acidic residues" evidence="8">
    <location>
        <begin position="77"/>
        <end position="110"/>
    </location>
</feature>
<dbReference type="PROSITE" id="PS50082">
    <property type="entry name" value="WD_REPEATS_2"/>
    <property type="match status" value="2"/>
</dbReference>
<dbReference type="PANTHER" id="PTHR17605">
    <property type="entry name" value="RIBOSOME BIOGENESIS PROTEIN BOP1 BLOCK OF PROLIFERATION 1 PROTEIN"/>
    <property type="match status" value="1"/>
</dbReference>
<dbReference type="GO" id="GO:0030687">
    <property type="term" value="C:preribosome, large subunit precursor"/>
    <property type="evidence" value="ECO:0007669"/>
    <property type="project" value="UniProtKB-UniRule"/>
</dbReference>
<dbReference type="GO" id="GO:0000463">
    <property type="term" value="P:maturation of LSU-rRNA from tricistronic rRNA transcript (SSU-rRNA, 5.8S rRNA, LSU-rRNA)"/>
    <property type="evidence" value="ECO:0007669"/>
    <property type="project" value="UniProtKB-UniRule"/>
</dbReference>
<keyword evidence="4" id="KW-0677">Repeat</keyword>
<evidence type="ECO:0000256" key="8">
    <source>
        <dbReference type="SAM" id="MobiDB-lite"/>
    </source>
</evidence>